<evidence type="ECO:0000313" key="2">
    <source>
        <dbReference type="EMBL" id="BEI87485.1"/>
    </source>
</evidence>
<dbReference type="Proteomes" id="UP001233271">
    <property type="component" value="Chromosome 1"/>
</dbReference>
<gene>
    <name evidence="2" type="ORF">CcaverHIS019_0102030</name>
</gene>
<dbReference type="RefSeq" id="XP_060452751.1">
    <property type="nucleotide sequence ID" value="XM_060597712.1"/>
</dbReference>
<accession>A0AA48KZY0</accession>
<dbReference type="GeneID" id="85491356"/>
<sequence length="109" mass="12057">MVNDKKVPEVLLDFADGGVYIKHKMEDAVVELERRRITRDEARKAAKAMDALDVKKPVVNAEHVQLLVKELGIEKDEAEKALAAEQGDLVKTISSITEVEGVDVAVRGY</sequence>
<dbReference type="Pfam" id="PF19026">
    <property type="entry name" value="UBA_HYPK"/>
    <property type="match status" value="1"/>
</dbReference>
<dbReference type="InterPro" id="IPR044034">
    <property type="entry name" value="NAC-like_UBA"/>
</dbReference>
<feature type="domain" description="Nascent polypeptide-associated complex subunit alpha-like UBA" evidence="1">
    <location>
        <begin position="58"/>
        <end position="96"/>
    </location>
</feature>
<evidence type="ECO:0000313" key="3">
    <source>
        <dbReference type="Proteomes" id="UP001233271"/>
    </source>
</evidence>
<reference evidence="2" key="1">
    <citation type="journal article" date="2023" name="BMC Genomics">
        <title>Chromosome-level genome assemblies of Cutaneotrichosporon spp. (Trichosporonales, Basidiomycota) reveal imbalanced evolution between nucleotide sequences and chromosome synteny.</title>
        <authorList>
            <person name="Kobayashi Y."/>
            <person name="Kayamori A."/>
            <person name="Aoki K."/>
            <person name="Shiwa Y."/>
            <person name="Matsutani M."/>
            <person name="Fujita N."/>
            <person name="Sugita T."/>
            <person name="Iwasaki W."/>
            <person name="Tanaka N."/>
            <person name="Takashima M."/>
        </authorList>
    </citation>
    <scope>NUCLEOTIDE SEQUENCE</scope>
    <source>
        <strain evidence="2">HIS019</strain>
    </source>
</reference>
<organism evidence="2 3">
    <name type="scientific">Cutaneotrichosporon cavernicola</name>
    <dbReference type="NCBI Taxonomy" id="279322"/>
    <lineage>
        <taxon>Eukaryota</taxon>
        <taxon>Fungi</taxon>
        <taxon>Dikarya</taxon>
        <taxon>Basidiomycota</taxon>
        <taxon>Agaricomycotina</taxon>
        <taxon>Tremellomycetes</taxon>
        <taxon>Trichosporonales</taxon>
        <taxon>Trichosporonaceae</taxon>
        <taxon>Cutaneotrichosporon</taxon>
    </lineage>
</organism>
<dbReference type="KEGG" id="ccac:CcaHIS019_0102030"/>
<protein>
    <recommendedName>
        <fullName evidence="1">Nascent polypeptide-associated complex subunit alpha-like UBA domain-containing protein</fullName>
    </recommendedName>
</protein>
<proteinExistence type="predicted"/>
<dbReference type="Gene3D" id="1.10.8.10">
    <property type="entry name" value="DNA helicase RuvA subunit, C-terminal domain"/>
    <property type="match status" value="1"/>
</dbReference>
<evidence type="ECO:0000259" key="1">
    <source>
        <dbReference type="Pfam" id="PF19026"/>
    </source>
</evidence>
<dbReference type="EMBL" id="AP028212">
    <property type="protein sequence ID" value="BEI87485.1"/>
    <property type="molecule type" value="Genomic_DNA"/>
</dbReference>
<name>A0AA48KZY0_9TREE</name>
<dbReference type="AlphaFoldDB" id="A0AA48KZY0"/>
<keyword evidence="3" id="KW-1185">Reference proteome</keyword>